<keyword evidence="3" id="KW-0540">Nuclease</keyword>
<accession>A0ABY5NNV5</accession>
<evidence type="ECO:0000259" key="2">
    <source>
        <dbReference type="SMART" id="SM00507"/>
    </source>
</evidence>
<evidence type="ECO:0000313" key="4">
    <source>
        <dbReference type="Proteomes" id="UP001054811"/>
    </source>
</evidence>
<keyword evidence="3" id="KW-0378">Hydrolase</keyword>
<protein>
    <submittedName>
        <fullName evidence="3">HNH endonuclease</fullName>
    </submittedName>
</protein>
<dbReference type="Gene3D" id="1.10.30.50">
    <property type="match status" value="1"/>
</dbReference>
<dbReference type="Pfam" id="PF02720">
    <property type="entry name" value="DUF222"/>
    <property type="match status" value="1"/>
</dbReference>
<evidence type="ECO:0000256" key="1">
    <source>
        <dbReference type="SAM" id="MobiDB-lite"/>
    </source>
</evidence>
<sequence length="193" mass="20824">MHAQPGETRTLAQLRADVATGLLQDGITDDTVGVTVSAPSVAITVPVMTLLGHAEEPAILDGYGPIDLETAKNLAGGATSWVRILTHPISGTILDVDRSTYRVPAALRRWLNIRDKVCTFPGCGRLARDCDIDHKAEWQHGGGTSADNTGPLCESHHQVKTETLWRPHTDPETGTTWWISPTAHATDADPPPW</sequence>
<dbReference type="CDD" id="cd00085">
    <property type="entry name" value="HNHc"/>
    <property type="match status" value="1"/>
</dbReference>
<dbReference type="InterPro" id="IPR003615">
    <property type="entry name" value="HNH_nuc"/>
</dbReference>
<dbReference type="SMART" id="SM00507">
    <property type="entry name" value="HNHc"/>
    <property type="match status" value="1"/>
</dbReference>
<keyword evidence="3" id="KW-0255">Endonuclease</keyword>
<organism evidence="3 4">
    <name type="scientific">Microbacterium elymi</name>
    <dbReference type="NCBI Taxonomy" id="2909587"/>
    <lineage>
        <taxon>Bacteria</taxon>
        <taxon>Bacillati</taxon>
        <taxon>Actinomycetota</taxon>
        <taxon>Actinomycetes</taxon>
        <taxon>Micrococcales</taxon>
        <taxon>Microbacteriaceae</taxon>
        <taxon>Microbacterium</taxon>
    </lineage>
</organism>
<evidence type="ECO:0000313" key="3">
    <source>
        <dbReference type="EMBL" id="UUT36731.1"/>
    </source>
</evidence>
<dbReference type="EMBL" id="CP091139">
    <property type="protein sequence ID" value="UUT36731.1"/>
    <property type="molecule type" value="Genomic_DNA"/>
</dbReference>
<feature type="region of interest" description="Disordered" evidence="1">
    <location>
        <begin position="171"/>
        <end position="193"/>
    </location>
</feature>
<proteinExistence type="predicted"/>
<dbReference type="Proteomes" id="UP001054811">
    <property type="component" value="Chromosome"/>
</dbReference>
<dbReference type="InterPro" id="IPR003870">
    <property type="entry name" value="DUF222"/>
</dbReference>
<dbReference type="GO" id="GO:0004519">
    <property type="term" value="F:endonuclease activity"/>
    <property type="evidence" value="ECO:0007669"/>
    <property type="project" value="UniProtKB-KW"/>
</dbReference>
<feature type="domain" description="HNH nuclease" evidence="2">
    <location>
        <begin position="106"/>
        <end position="158"/>
    </location>
</feature>
<keyword evidence="4" id="KW-1185">Reference proteome</keyword>
<gene>
    <name evidence="3" type="ORF">L2X98_18805</name>
</gene>
<name>A0ABY5NNV5_9MICO</name>
<reference evidence="3" key="1">
    <citation type="submission" date="2022-01" db="EMBL/GenBank/DDBJ databases">
        <title>Microbacterium eymi and Microbacterium rhizovicinus sp. nov., isolated from the rhizospheric soil of Elymus tsukushiensis, a plant native to the Dokdo Islands, Republic of Korea.</title>
        <authorList>
            <person name="Hwang Y.J."/>
        </authorList>
    </citation>
    <scope>NUCLEOTIDE SEQUENCE</scope>
    <source>
        <strain evidence="3">KUDC0405</strain>
    </source>
</reference>